<keyword evidence="3" id="KW-0547">Nucleotide-binding</keyword>
<dbReference type="PROSITE" id="PS50862">
    <property type="entry name" value="AA_TRNA_LIGASE_II"/>
    <property type="match status" value="1"/>
</dbReference>
<dbReference type="AlphaFoldDB" id="A0AAW8CHH3"/>
<reference evidence="7 8" key="1">
    <citation type="journal article" date="2023" name="Front. Microbiol.">
        <title>Phylogeography and host specificity of Pasteurellaceae pathogenic to sea-farmed fish in the north-east Atlantic.</title>
        <authorList>
            <person name="Gulla S."/>
            <person name="Colquhoun D.J."/>
            <person name="Olsen A.B."/>
            <person name="Spilsberg B."/>
            <person name="Lagesen K."/>
            <person name="Aakesson C.P."/>
            <person name="Strom S."/>
            <person name="Manji F."/>
            <person name="Birkbeck T.H."/>
            <person name="Nilsen H.K."/>
        </authorList>
    </citation>
    <scope>NUCLEOTIDE SEQUENCE [LARGE SCALE GENOMIC DNA]</scope>
    <source>
        <strain evidence="7 8">NVIB3131</strain>
    </source>
</reference>
<sequence length="327" mass="37736">MENLQLDEIDWMPTASIENLLQRAKIIKNIRQFFTERGLLEVETPILSEFGVTDINLVTFETNFNAPFSNEVQQLHLITSPEYHMKRLLVAGSGPIFQIGKVFRNEEAGKKHNPEFTMLEWYRPYFDMYRLINEVDDLLQHILDCEPAESFNYQFIFQQYVGLDPLSASKKQLIEKAREHGLQCSDDESRNILLQFLFSELVEPKIGQDRPVAIFHFPATQAALAQISSEDHRVAERFEFYFKGIEIANGFHELQNAEEQIRRFMQDNIEREKLGLPPQKLDTRFLASLKQGMPDCSGVALGVDRLLMLAMDKENINEVISFGITAA</sequence>
<evidence type="ECO:0000259" key="6">
    <source>
        <dbReference type="PROSITE" id="PS50862"/>
    </source>
</evidence>
<dbReference type="InterPro" id="IPR004525">
    <property type="entry name" value="EpmA"/>
</dbReference>
<dbReference type="FunFam" id="3.30.930.10:FF:000017">
    <property type="entry name" value="Elongation factor P--(R)-beta-lysine ligase"/>
    <property type="match status" value="1"/>
</dbReference>
<evidence type="ECO:0000256" key="2">
    <source>
        <dbReference type="ARBA" id="ARBA00022598"/>
    </source>
</evidence>
<protein>
    <submittedName>
        <fullName evidence="7">Elongation factor P--(R)-beta-lysine ligase</fullName>
        <ecNumber evidence="7">6.3.1.-</ecNumber>
    </submittedName>
</protein>
<gene>
    <name evidence="7" type="primary">epmA</name>
    <name evidence="7" type="ORF">QJU57_07150</name>
</gene>
<dbReference type="GO" id="GO:0003746">
    <property type="term" value="F:translation elongation factor activity"/>
    <property type="evidence" value="ECO:0007669"/>
    <property type="project" value="UniProtKB-KW"/>
</dbReference>
<dbReference type="PANTHER" id="PTHR42918:SF6">
    <property type="entry name" value="ELONGATION FACTOR P--(R)-BETA-LYSINE LIGASE"/>
    <property type="match status" value="1"/>
</dbReference>
<dbReference type="Gene3D" id="3.30.930.10">
    <property type="entry name" value="Bira Bifunctional Protein, Domain 2"/>
    <property type="match status" value="1"/>
</dbReference>
<dbReference type="NCBIfam" id="TIGR00462">
    <property type="entry name" value="genX"/>
    <property type="match status" value="1"/>
</dbReference>
<dbReference type="GO" id="GO:0005524">
    <property type="term" value="F:ATP binding"/>
    <property type="evidence" value="ECO:0007669"/>
    <property type="project" value="UniProtKB-KW"/>
</dbReference>
<dbReference type="SUPFAM" id="SSF55681">
    <property type="entry name" value="Class II aaRS and biotin synthetases"/>
    <property type="match status" value="1"/>
</dbReference>
<evidence type="ECO:0000256" key="5">
    <source>
        <dbReference type="ARBA" id="ARBA00052794"/>
    </source>
</evidence>
<dbReference type="InterPro" id="IPR045864">
    <property type="entry name" value="aa-tRNA-synth_II/BPL/LPL"/>
</dbReference>
<dbReference type="RefSeq" id="WP_306351804.1">
    <property type="nucleotide sequence ID" value="NZ_JASAWV010000009.1"/>
</dbReference>
<dbReference type="Pfam" id="PF00152">
    <property type="entry name" value="tRNA-synt_2"/>
    <property type="match status" value="1"/>
</dbReference>
<organism evidence="7 8">
    <name type="scientific">Phocoenobacter atlanticus subsp. atlanticus</name>
    <dbReference type="NCBI Taxonomy" id="3061285"/>
    <lineage>
        <taxon>Bacteria</taxon>
        <taxon>Pseudomonadati</taxon>
        <taxon>Pseudomonadota</taxon>
        <taxon>Gammaproteobacteria</taxon>
        <taxon>Pasteurellales</taxon>
        <taxon>Pasteurellaceae</taxon>
        <taxon>Phocoenobacter</taxon>
        <taxon>Phocoenobacter atlanticus</taxon>
    </lineage>
</organism>
<dbReference type="GO" id="GO:0005829">
    <property type="term" value="C:cytosol"/>
    <property type="evidence" value="ECO:0007669"/>
    <property type="project" value="TreeGrafter"/>
</dbReference>
<comment type="catalytic activity">
    <reaction evidence="5">
        <text>D-beta-lysine + L-lysyl-[protein] + ATP = N(6)-((3R)-3,6-diaminohexanoyl)-L-lysyl-[protein] + AMP + diphosphate + H(+)</text>
        <dbReference type="Rhea" id="RHEA:83435"/>
        <dbReference type="Rhea" id="RHEA-COMP:9752"/>
        <dbReference type="Rhea" id="RHEA-COMP:20131"/>
        <dbReference type="ChEBI" id="CHEBI:15378"/>
        <dbReference type="ChEBI" id="CHEBI:29969"/>
        <dbReference type="ChEBI" id="CHEBI:30616"/>
        <dbReference type="ChEBI" id="CHEBI:33019"/>
        <dbReference type="ChEBI" id="CHEBI:84138"/>
        <dbReference type="ChEBI" id="CHEBI:156053"/>
        <dbReference type="ChEBI" id="CHEBI:456215"/>
    </reaction>
    <physiologicalReaction direction="left-to-right" evidence="5">
        <dbReference type="Rhea" id="RHEA:83436"/>
    </physiologicalReaction>
</comment>
<keyword evidence="7" id="KW-0251">Elongation factor</keyword>
<dbReference type="PANTHER" id="PTHR42918">
    <property type="entry name" value="LYSYL-TRNA SYNTHETASE"/>
    <property type="match status" value="1"/>
</dbReference>
<evidence type="ECO:0000313" key="7">
    <source>
        <dbReference type="EMBL" id="MDP8148851.1"/>
    </source>
</evidence>
<dbReference type="EMBL" id="JASAXT010000011">
    <property type="protein sequence ID" value="MDP8148851.1"/>
    <property type="molecule type" value="Genomic_DNA"/>
</dbReference>
<keyword evidence="7" id="KW-0648">Protein biosynthesis</keyword>
<comment type="caution">
    <text evidence="7">The sequence shown here is derived from an EMBL/GenBank/DDBJ whole genome shotgun (WGS) entry which is preliminary data.</text>
</comment>
<evidence type="ECO:0000256" key="1">
    <source>
        <dbReference type="ARBA" id="ARBA00011738"/>
    </source>
</evidence>
<proteinExistence type="predicted"/>
<name>A0AAW8CHH3_9PAST</name>
<accession>A0AAW8CHH3</accession>
<evidence type="ECO:0000313" key="8">
    <source>
        <dbReference type="Proteomes" id="UP001226020"/>
    </source>
</evidence>
<dbReference type="NCBIfam" id="NF006828">
    <property type="entry name" value="PRK09350.1"/>
    <property type="match status" value="1"/>
</dbReference>
<dbReference type="GO" id="GO:0000049">
    <property type="term" value="F:tRNA binding"/>
    <property type="evidence" value="ECO:0007669"/>
    <property type="project" value="TreeGrafter"/>
</dbReference>
<evidence type="ECO:0000256" key="4">
    <source>
        <dbReference type="ARBA" id="ARBA00022840"/>
    </source>
</evidence>
<dbReference type="Proteomes" id="UP001226020">
    <property type="component" value="Unassembled WGS sequence"/>
</dbReference>
<keyword evidence="4" id="KW-0067">ATP-binding</keyword>
<keyword evidence="2 7" id="KW-0436">Ligase</keyword>
<dbReference type="InterPro" id="IPR004364">
    <property type="entry name" value="Aa-tRNA-synt_II"/>
</dbReference>
<comment type="subunit">
    <text evidence="1">Homodimer.</text>
</comment>
<dbReference type="EC" id="6.3.1.-" evidence="7"/>
<evidence type="ECO:0000256" key="3">
    <source>
        <dbReference type="ARBA" id="ARBA00022741"/>
    </source>
</evidence>
<feature type="domain" description="Aminoacyl-transfer RNA synthetases class-II family profile" evidence="6">
    <location>
        <begin position="23"/>
        <end position="327"/>
    </location>
</feature>
<dbReference type="GO" id="GO:0004824">
    <property type="term" value="F:lysine-tRNA ligase activity"/>
    <property type="evidence" value="ECO:0007669"/>
    <property type="project" value="InterPro"/>
</dbReference>
<dbReference type="InterPro" id="IPR018149">
    <property type="entry name" value="Lys-tRNA-synth_II_C"/>
</dbReference>
<keyword evidence="8" id="KW-1185">Reference proteome</keyword>
<dbReference type="PRINTS" id="PR00982">
    <property type="entry name" value="TRNASYNTHLYS"/>
</dbReference>
<dbReference type="GO" id="GO:0006430">
    <property type="term" value="P:lysyl-tRNA aminoacylation"/>
    <property type="evidence" value="ECO:0007669"/>
    <property type="project" value="InterPro"/>
</dbReference>
<dbReference type="InterPro" id="IPR006195">
    <property type="entry name" value="aa-tRNA-synth_II"/>
</dbReference>